<keyword evidence="4" id="KW-1185">Reference proteome</keyword>
<evidence type="ECO:0000256" key="1">
    <source>
        <dbReference type="SAM" id="MobiDB-lite"/>
    </source>
</evidence>
<reference evidence="3 4" key="1">
    <citation type="journal article" date="2005" name="Nat. Biotechnol.">
        <title>Genome sequence of the chlorinated compound-respiring bacterium Dehalococcoides species strain CBDB1.</title>
        <authorList>
            <person name="Kube M."/>
            <person name="Beck A."/>
            <person name="Zinder S.H."/>
            <person name="Kuhl H."/>
            <person name="Reinhardt R."/>
            <person name="Adrian L."/>
        </authorList>
    </citation>
    <scope>NUCLEOTIDE SEQUENCE [LARGE SCALE GENOMIC DNA]</scope>
    <source>
        <strain evidence="3 4">CBDB1</strain>
    </source>
</reference>
<proteinExistence type="predicted"/>
<dbReference type="Pfam" id="PF25794">
    <property type="entry name" value="SACS"/>
    <property type="match status" value="1"/>
</dbReference>
<organism evidence="3 4">
    <name type="scientific">Dehalococcoides mccartyi (strain CBDB1)</name>
    <dbReference type="NCBI Taxonomy" id="255470"/>
    <lineage>
        <taxon>Bacteria</taxon>
        <taxon>Bacillati</taxon>
        <taxon>Chloroflexota</taxon>
        <taxon>Dehalococcoidia</taxon>
        <taxon>Dehalococcoidales</taxon>
        <taxon>Dehalococcoidaceae</taxon>
        <taxon>Dehalococcoides</taxon>
    </lineage>
</organism>
<dbReference type="EMBL" id="AJ965256">
    <property type="protein sequence ID" value="CAI82373.1"/>
    <property type="molecule type" value="Genomic_DNA"/>
</dbReference>
<dbReference type="PANTHER" id="PTHR32387">
    <property type="entry name" value="WU:FJ29H11"/>
    <property type="match status" value="1"/>
</dbReference>
<accession>A0A916KLI8</accession>
<dbReference type="Proteomes" id="UP000000433">
    <property type="component" value="Chromosome"/>
</dbReference>
<feature type="compositionally biased region" description="Basic and acidic residues" evidence="1">
    <location>
        <begin position="869"/>
        <end position="887"/>
    </location>
</feature>
<dbReference type="InterPro" id="IPR036890">
    <property type="entry name" value="HATPase_C_sf"/>
</dbReference>
<name>A0A916KLI8_DEHMC</name>
<gene>
    <name evidence="3" type="ordered locus">cbdbA109</name>
</gene>
<dbReference type="InterPro" id="IPR058210">
    <property type="entry name" value="SACS/Nov_dom"/>
</dbReference>
<dbReference type="Gene3D" id="3.30.565.10">
    <property type="entry name" value="Histidine kinase-like ATPase, C-terminal domain"/>
    <property type="match status" value="1"/>
</dbReference>
<feature type="domain" description="Sacsin/Nov" evidence="2">
    <location>
        <begin position="32"/>
        <end position="132"/>
    </location>
</feature>
<dbReference type="AlphaFoldDB" id="A0A916KLI8"/>
<evidence type="ECO:0000313" key="3">
    <source>
        <dbReference type="EMBL" id="CAI82373.1"/>
    </source>
</evidence>
<dbReference type="KEGG" id="deh:cbdbA109"/>
<evidence type="ECO:0000313" key="4">
    <source>
        <dbReference type="Proteomes" id="UP000000433"/>
    </source>
</evidence>
<dbReference type="PANTHER" id="PTHR32387:SF0">
    <property type="entry name" value="PROTEIN NO VEIN"/>
    <property type="match status" value="1"/>
</dbReference>
<dbReference type="SUPFAM" id="SSF55874">
    <property type="entry name" value="ATPase domain of HSP90 chaperone/DNA topoisomerase II/histidine kinase"/>
    <property type="match status" value="1"/>
</dbReference>
<protein>
    <recommendedName>
        <fullName evidence="2">Sacsin/Nov domain-containing protein</fullName>
    </recommendedName>
</protein>
<sequence length="1023" mass="118532">MASDYQKITSDNIRRRGEEFDDIGEWISEQFYSDRTHFIYELLQNAEDALSRRFRDNSDSKVPRRVQFRLYSNRLEFRHFGKLFTEDDVRAISDILKGTKAIDQNQIGKFGIGFKSVYAFTSTPEVHSGDEHFFIERYIRPKNADQIPKLEDQETLFVFPFNHDRVTPEDSLRSISNKLNNIGVRTLLFLKHINEIEWLVGNDSKGTYLKEVRRRGDSRQVTVVGQNNGTEESEDWLMFERPVHHPGSTESVKVEIAFRVEVDGKTNKEKIVKSKASPLVVFFPTEQETRFGFLVQGPFLPTPSRDNILKDSEWNKLLIREVAQLVSETLPKLKEMGFLNVSLLETLPIRSDDFPADGIFRPIFESSLAVFGKLPLLPTDIGNYITAGNAKLARGADLRKLIRPTQLQALCNSKQALQWLSGEITENQSPDLWKYLTQELKIEIIDPDSFARKIYLSFLETQDDDWIKEFYGYLLGQESLWRAARNSWDSPGILRNKELLRLNDNKHVKPFKPDGQPYAFLPPTGGLNYPEIKSELTKNERSLEFLKKLGIREVGERELIESLLKAYYVEDSPDPSLEDHIKHMSKFVAWFQKSGDKTLFGGHFLFLDVNQQNYYTPDACYIDLPFKDTGVSCLFESDQQNEPDKVALWEEYRNIGGFQEFAISLGAIDKVKIVKRSTYSHLAQDLLRQDYYQGARLTNTQVDEDYFIEGLDIILRRKNINVSRLIWNTMRNADPNVLSARFRPNQQYNINTLPSSLVYYLQTNEWIPDKEGNFLSPKKLSNNLLRNDFVYDDRNGWMTAIRFGSAAQEIAGEQQEKQKHAQALGIENLESIDIIKEIDKYPDLLVKIRSIIDSEKNKVLFPSRPSQNPERREEKMAKEIQDTPEKTYEPRERSVRISLPSKQDKETFLRESYTNSDGQMVCQICKNEMPFKKRNGHYYFEAVEVLSDQDIEHEALYLALCPLCAAKYKEFVKRDAELIESLKESVIASEKPEIPVCLGQFQTTIKFVETHFLDLKTIIKKDT</sequence>
<dbReference type="InterPro" id="IPR052957">
    <property type="entry name" value="Auxin_embryo_med"/>
</dbReference>
<feature type="region of interest" description="Disordered" evidence="1">
    <location>
        <begin position="862"/>
        <end position="887"/>
    </location>
</feature>
<dbReference type="RefSeq" id="WP_011308731.1">
    <property type="nucleotide sequence ID" value="NC_007356.1"/>
</dbReference>
<dbReference type="NCBIfam" id="NF047352">
    <property type="entry name" value="P_loop_sacsin"/>
    <property type="match status" value="1"/>
</dbReference>
<evidence type="ECO:0000259" key="2">
    <source>
        <dbReference type="Pfam" id="PF25794"/>
    </source>
</evidence>